<comment type="caution">
    <text evidence="2">The sequence shown here is derived from an EMBL/GenBank/DDBJ whole genome shotgun (WGS) entry which is preliminary data.</text>
</comment>
<dbReference type="Pfam" id="PF13738">
    <property type="entry name" value="Pyr_redox_3"/>
    <property type="match status" value="1"/>
</dbReference>
<dbReference type="Proteomes" id="UP001595823">
    <property type="component" value="Unassembled WGS sequence"/>
</dbReference>
<evidence type="ECO:0000256" key="1">
    <source>
        <dbReference type="ARBA" id="ARBA00023002"/>
    </source>
</evidence>
<evidence type="ECO:0000313" key="2">
    <source>
        <dbReference type="EMBL" id="MFC4338047.1"/>
    </source>
</evidence>
<dbReference type="Gene3D" id="3.50.50.60">
    <property type="entry name" value="FAD/NAD(P)-binding domain"/>
    <property type="match status" value="1"/>
</dbReference>
<dbReference type="PANTHER" id="PTHR43539:SF78">
    <property type="entry name" value="FLAVIN-CONTAINING MONOOXYGENASE"/>
    <property type="match status" value="1"/>
</dbReference>
<dbReference type="InterPro" id="IPR036188">
    <property type="entry name" value="FAD/NAD-bd_sf"/>
</dbReference>
<dbReference type="EMBL" id="JBHSDK010000061">
    <property type="protein sequence ID" value="MFC4338047.1"/>
    <property type="molecule type" value="Genomic_DNA"/>
</dbReference>
<keyword evidence="1 2" id="KW-0560">Oxidoreductase</keyword>
<reference evidence="3" key="1">
    <citation type="journal article" date="2019" name="Int. J. Syst. Evol. Microbiol.">
        <title>The Global Catalogue of Microorganisms (GCM) 10K type strain sequencing project: providing services to taxonomists for standard genome sequencing and annotation.</title>
        <authorList>
            <consortium name="The Broad Institute Genomics Platform"/>
            <consortium name="The Broad Institute Genome Sequencing Center for Infectious Disease"/>
            <person name="Wu L."/>
            <person name="Ma J."/>
        </authorList>
    </citation>
    <scope>NUCLEOTIDE SEQUENCE [LARGE SCALE GENOMIC DNA]</scope>
    <source>
        <strain evidence="3">IBRC-M 10908</strain>
    </source>
</reference>
<evidence type="ECO:0000313" key="3">
    <source>
        <dbReference type="Proteomes" id="UP001595823"/>
    </source>
</evidence>
<dbReference type="GO" id="GO:0004497">
    <property type="term" value="F:monooxygenase activity"/>
    <property type="evidence" value="ECO:0007669"/>
    <property type="project" value="UniProtKB-KW"/>
</dbReference>
<dbReference type="EC" id="1.14.13.-" evidence="2"/>
<name>A0ABV8U5H4_9ACTN</name>
<dbReference type="RefSeq" id="WP_380625682.1">
    <property type="nucleotide sequence ID" value="NZ_JBHSDK010000061.1"/>
</dbReference>
<accession>A0ABV8U5H4</accession>
<proteinExistence type="predicted"/>
<dbReference type="InterPro" id="IPR050982">
    <property type="entry name" value="Auxin_biosynth/cation_transpt"/>
</dbReference>
<sequence>METTVHNMVIVGAGQAGLSTAAIAKEAGIEPVLIEAGDAPVGSWPHYYDSLRLFSPRELSTLPGRTMEGAPTGYPGKEEIIEHFRETAEGLGVEIRTGTRVVGATVDDDLVYHLEVEGGETVSTRTVVAATGSFGNPHRPDLPGLDGFTGSVVHSAEYRSPSPYEGQRVLVVGAGNTGVQLAVELRDKAEVSLVRRKPVVLVDPMATGRDFHYELFDGFGDLPFEWLGAMPGAEETGEVSMVVDIGGYRELFERGEIDVRDPFLRLEGDSVVWGEEDRERADAVILATGYRPAVGYLEGLGVLDEKGNPRHRNGLSLKRPGIAFVGFDLNISLYSNSVHGAVRDAEAVMPALSAYISRAFEKGFTGFTSRPF</sequence>
<protein>
    <submittedName>
        <fullName evidence="2">Flavin-containing monooxygenase</fullName>
        <ecNumber evidence="2">1.14.13.-</ecNumber>
    </submittedName>
</protein>
<keyword evidence="2" id="KW-0503">Monooxygenase</keyword>
<organism evidence="2 3">
    <name type="scientific">Salininema proteolyticum</name>
    <dbReference type="NCBI Taxonomy" id="1607685"/>
    <lineage>
        <taxon>Bacteria</taxon>
        <taxon>Bacillati</taxon>
        <taxon>Actinomycetota</taxon>
        <taxon>Actinomycetes</taxon>
        <taxon>Glycomycetales</taxon>
        <taxon>Glycomycetaceae</taxon>
        <taxon>Salininema</taxon>
    </lineage>
</organism>
<dbReference type="PRINTS" id="PR00469">
    <property type="entry name" value="PNDRDTASEII"/>
</dbReference>
<dbReference type="PANTHER" id="PTHR43539">
    <property type="entry name" value="FLAVIN-BINDING MONOOXYGENASE-LIKE PROTEIN (AFU_ORTHOLOGUE AFUA_4G09220)"/>
    <property type="match status" value="1"/>
</dbReference>
<dbReference type="SUPFAM" id="SSF51905">
    <property type="entry name" value="FAD/NAD(P)-binding domain"/>
    <property type="match status" value="2"/>
</dbReference>
<dbReference type="PRINTS" id="PR00368">
    <property type="entry name" value="FADPNR"/>
</dbReference>
<keyword evidence="3" id="KW-1185">Reference proteome</keyword>
<gene>
    <name evidence="2" type="ORF">ACFPET_22910</name>
</gene>